<dbReference type="AlphaFoldDB" id="A0A2P8CF65"/>
<accession>A0A2P8CF65</accession>
<gene>
    <name evidence="1" type="ORF">CLV93_10345</name>
</gene>
<dbReference type="EMBL" id="PYGC01000003">
    <property type="protein sequence ID" value="PSK83630.1"/>
    <property type="molecule type" value="Genomic_DNA"/>
</dbReference>
<proteinExistence type="predicted"/>
<name>A0A2P8CF65_9BACT</name>
<organism evidence="1 2">
    <name type="scientific">Prolixibacter denitrificans</name>
    <dbReference type="NCBI Taxonomy" id="1541063"/>
    <lineage>
        <taxon>Bacteria</taxon>
        <taxon>Pseudomonadati</taxon>
        <taxon>Bacteroidota</taxon>
        <taxon>Bacteroidia</taxon>
        <taxon>Marinilabiliales</taxon>
        <taxon>Prolixibacteraceae</taxon>
        <taxon>Prolixibacter</taxon>
    </lineage>
</organism>
<dbReference type="Proteomes" id="UP000240621">
    <property type="component" value="Unassembled WGS sequence"/>
</dbReference>
<sequence length="149" mass="16547">MSSLGGMTSFFRPGMLKGALGRYVFSCATSYRLDITAIPVKWLIKSTVAIVSHSSEAPSGVWGGYSRRPLRELFDPNNETPIQLINRIARRASSILVVVAEMSHRAPLLRRCYSPNFFNSHQAKIPGEVPASCDENRRASPFFLFARIG</sequence>
<reference evidence="1 2" key="1">
    <citation type="submission" date="2018-03" db="EMBL/GenBank/DDBJ databases">
        <title>Genomic Encyclopedia of Archaeal and Bacterial Type Strains, Phase II (KMG-II): from individual species to whole genera.</title>
        <authorList>
            <person name="Goeker M."/>
        </authorList>
    </citation>
    <scope>NUCLEOTIDE SEQUENCE [LARGE SCALE GENOMIC DNA]</scope>
    <source>
        <strain evidence="1 2">DSM 27267</strain>
    </source>
</reference>
<evidence type="ECO:0000313" key="2">
    <source>
        <dbReference type="Proteomes" id="UP000240621"/>
    </source>
</evidence>
<comment type="caution">
    <text evidence="1">The sequence shown here is derived from an EMBL/GenBank/DDBJ whole genome shotgun (WGS) entry which is preliminary data.</text>
</comment>
<protein>
    <submittedName>
        <fullName evidence="1">Uncharacterized protein</fullName>
    </submittedName>
</protein>
<evidence type="ECO:0000313" key="1">
    <source>
        <dbReference type="EMBL" id="PSK83630.1"/>
    </source>
</evidence>